<keyword evidence="2" id="KW-1185">Reference proteome</keyword>
<comment type="caution">
    <text evidence="1">The sequence shown here is derived from an EMBL/GenBank/DDBJ whole genome shotgun (WGS) entry which is preliminary data.</text>
</comment>
<name>A0ACC0DEW5_9PEZI</name>
<evidence type="ECO:0000313" key="2">
    <source>
        <dbReference type="Proteomes" id="UP001497680"/>
    </source>
</evidence>
<dbReference type="Proteomes" id="UP001497680">
    <property type="component" value="Unassembled WGS sequence"/>
</dbReference>
<sequence>MAVLNDLLDAARGLSTTSLIFGLVGLFLLRTVYAAIRSPLSSVPGPLLSRWTDLHVRIKLLSGSKARYVHSLHEKYGPIVRLGPNEVDVSDVNGAREIHKVRSKYLKDPNFYVGGNVRSLFSAIDPVFHAQRKRTLDRCFAEASMVDFEPAVLEKLHLVITQMQEDMKSKGCTDILHWWTLFAMDVIGDLCFGESFHMLETGKKTEYAEDIAVIGSLLPLRGAFPTLIWAAGYTPFFPRFKNVGATRQRIVAYGIQRTQKYLQLVEDGGARRTLFSSLVNKGNLRNAELSEQDLTIESQSYITAGTDTTAITLTYLIYSVCGNKDIHRKLVQELKALPADFNHRHLRDLPYLNRVIEETLRLYGAASGAIPRVVPQEGGTLAGHYIPGGAIVSTQSYSVHRDSKIFPNPEKFDPSRWETPSNEAKNAFMPFGLGPRTCIGLNLARMELRLCTAMFFRAFPTAKLSTKFGMSDSDMEPQINFLVMPKGHRCLIEV</sequence>
<evidence type="ECO:0000313" key="1">
    <source>
        <dbReference type="EMBL" id="KAI6091237.1"/>
    </source>
</evidence>
<organism evidence="1 2">
    <name type="scientific">Hypoxylon rubiginosum</name>
    <dbReference type="NCBI Taxonomy" id="110542"/>
    <lineage>
        <taxon>Eukaryota</taxon>
        <taxon>Fungi</taxon>
        <taxon>Dikarya</taxon>
        <taxon>Ascomycota</taxon>
        <taxon>Pezizomycotina</taxon>
        <taxon>Sordariomycetes</taxon>
        <taxon>Xylariomycetidae</taxon>
        <taxon>Xylariales</taxon>
        <taxon>Hypoxylaceae</taxon>
        <taxon>Hypoxylon</taxon>
    </lineage>
</organism>
<proteinExistence type="predicted"/>
<dbReference type="EMBL" id="MU394287">
    <property type="protein sequence ID" value="KAI6091237.1"/>
    <property type="molecule type" value="Genomic_DNA"/>
</dbReference>
<protein>
    <submittedName>
        <fullName evidence="1">Cytochrome P450</fullName>
    </submittedName>
</protein>
<accession>A0ACC0DEW5</accession>
<reference evidence="1 2" key="1">
    <citation type="journal article" date="2022" name="New Phytol.">
        <title>Ecological generalism drives hyperdiversity of secondary metabolite gene clusters in xylarialean endophytes.</title>
        <authorList>
            <person name="Franco M.E.E."/>
            <person name="Wisecaver J.H."/>
            <person name="Arnold A.E."/>
            <person name="Ju Y.M."/>
            <person name="Slot J.C."/>
            <person name="Ahrendt S."/>
            <person name="Moore L.P."/>
            <person name="Eastman K.E."/>
            <person name="Scott K."/>
            <person name="Konkel Z."/>
            <person name="Mondo S.J."/>
            <person name="Kuo A."/>
            <person name="Hayes R.D."/>
            <person name="Haridas S."/>
            <person name="Andreopoulos B."/>
            <person name="Riley R."/>
            <person name="LaButti K."/>
            <person name="Pangilinan J."/>
            <person name="Lipzen A."/>
            <person name="Amirebrahimi M."/>
            <person name="Yan J."/>
            <person name="Adam C."/>
            <person name="Keymanesh K."/>
            <person name="Ng V."/>
            <person name="Louie K."/>
            <person name="Northen T."/>
            <person name="Drula E."/>
            <person name="Henrissat B."/>
            <person name="Hsieh H.M."/>
            <person name="Youens-Clark K."/>
            <person name="Lutzoni F."/>
            <person name="Miadlikowska J."/>
            <person name="Eastwood D.C."/>
            <person name="Hamelin R.C."/>
            <person name="Grigoriev I.V."/>
            <person name="U'Ren J.M."/>
        </authorList>
    </citation>
    <scope>NUCLEOTIDE SEQUENCE [LARGE SCALE GENOMIC DNA]</scope>
    <source>
        <strain evidence="1 2">ER1909</strain>
    </source>
</reference>
<gene>
    <name evidence="1" type="ORF">F4821DRAFT_198801</name>
</gene>